<keyword evidence="3 5" id="KW-0067">ATP-binding</keyword>
<dbReference type="AlphaFoldDB" id="A0A1I1SUQ6"/>
<dbReference type="Proteomes" id="UP000199400">
    <property type="component" value="Unassembled WGS sequence"/>
</dbReference>
<proteinExistence type="inferred from homology"/>
<dbReference type="STRING" id="54.SAMN02745121_00086"/>
<evidence type="ECO:0000256" key="2">
    <source>
        <dbReference type="ARBA" id="ARBA00022741"/>
    </source>
</evidence>
<dbReference type="RefSeq" id="WP_100792666.1">
    <property type="nucleotide sequence ID" value="NZ_FOMX01000002.1"/>
</dbReference>
<comment type="subcellular location">
    <subcellularLocation>
        <location evidence="5">Cytoplasm</location>
    </subcellularLocation>
</comment>
<feature type="compositionally biased region" description="Pro residues" evidence="7">
    <location>
        <begin position="215"/>
        <end position="240"/>
    </location>
</feature>
<dbReference type="NCBIfam" id="TIGR00152">
    <property type="entry name" value="dephospho-CoA kinase"/>
    <property type="match status" value="1"/>
</dbReference>
<sequence length="240" mass="25590">MDVYGLTGGIGSGKSAAAEIFEDCGIPVVSADELSRVVVTPGSEGLGAVVAAFGEGVLDENGELNRRKLGAVVFKDPSLRQKLEAILHPRIRERFQDVLTTLAATGHKLVVYEVPLLFETGLDKQVKAVILVSAPEAQRIARVVARDKLTEPEVRARLAAQLDDASRRARAHFILENDKDLAHLKQQVLDLLPALRSGTIPRPAGEVKDAAPARPAVPPPPPPARPAASVPPRPPPLPKP</sequence>
<dbReference type="GO" id="GO:0005737">
    <property type="term" value="C:cytoplasm"/>
    <property type="evidence" value="ECO:0007669"/>
    <property type="project" value="UniProtKB-SubCell"/>
</dbReference>
<keyword evidence="5" id="KW-0963">Cytoplasm</keyword>
<evidence type="ECO:0000313" key="9">
    <source>
        <dbReference type="Proteomes" id="UP000199400"/>
    </source>
</evidence>
<evidence type="ECO:0000313" key="8">
    <source>
        <dbReference type="EMBL" id="SFD46770.1"/>
    </source>
</evidence>
<comment type="catalytic activity">
    <reaction evidence="5">
        <text>3'-dephospho-CoA + ATP = ADP + CoA + H(+)</text>
        <dbReference type="Rhea" id="RHEA:18245"/>
        <dbReference type="ChEBI" id="CHEBI:15378"/>
        <dbReference type="ChEBI" id="CHEBI:30616"/>
        <dbReference type="ChEBI" id="CHEBI:57287"/>
        <dbReference type="ChEBI" id="CHEBI:57328"/>
        <dbReference type="ChEBI" id="CHEBI:456216"/>
        <dbReference type="EC" id="2.7.1.24"/>
    </reaction>
</comment>
<accession>A0A1I1SUQ6</accession>
<evidence type="ECO:0000256" key="6">
    <source>
        <dbReference type="NCBIfam" id="TIGR00152"/>
    </source>
</evidence>
<dbReference type="Pfam" id="PF01121">
    <property type="entry name" value="CoaE"/>
    <property type="match status" value="1"/>
</dbReference>
<dbReference type="HAMAP" id="MF_00376">
    <property type="entry name" value="Dephospho_CoA_kinase"/>
    <property type="match status" value="1"/>
</dbReference>
<protein>
    <recommendedName>
        <fullName evidence="5 6">Dephospho-CoA kinase</fullName>
        <ecNumber evidence="5 6">2.7.1.24</ecNumber>
    </recommendedName>
    <alternativeName>
        <fullName evidence="5">Dephosphocoenzyme A kinase</fullName>
    </alternativeName>
</protein>
<dbReference type="CDD" id="cd02022">
    <property type="entry name" value="DPCK"/>
    <property type="match status" value="1"/>
</dbReference>
<comment type="function">
    <text evidence="5">Catalyzes the phosphorylation of the 3'-hydroxyl group of dephosphocoenzyme A to form coenzyme A.</text>
</comment>
<dbReference type="GO" id="GO:0015937">
    <property type="term" value="P:coenzyme A biosynthetic process"/>
    <property type="evidence" value="ECO:0007669"/>
    <property type="project" value="UniProtKB-UniRule"/>
</dbReference>
<keyword evidence="2 5" id="KW-0547">Nucleotide-binding</keyword>
<comment type="similarity">
    <text evidence="1 5">Belongs to the CoaE family.</text>
</comment>
<dbReference type="SUPFAM" id="SSF52540">
    <property type="entry name" value="P-loop containing nucleoside triphosphate hydrolases"/>
    <property type="match status" value="1"/>
</dbReference>
<evidence type="ECO:0000256" key="3">
    <source>
        <dbReference type="ARBA" id="ARBA00022840"/>
    </source>
</evidence>
<dbReference type="EMBL" id="FOMX01000002">
    <property type="protein sequence ID" value="SFD46770.1"/>
    <property type="molecule type" value="Genomic_DNA"/>
</dbReference>
<dbReference type="InterPro" id="IPR001977">
    <property type="entry name" value="Depp_CoAkinase"/>
</dbReference>
<reference evidence="9" key="1">
    <citation type="submission" date="2016-10" db="EMBL/GenBank/DDBJ databases">
        <authorList>
            <person name="Varghese N."/>
            <person name="Submissions S."/>
        </authorList>
    </citation>
    <scope>NUCLEOTIDE SEQUENCE [LARGE SCALE GENOMIC DNA]</scope>
    <source>
        <strain evidence="9">ATCC 25963</strain>
    </source>
</reference>
<dbReference type="PROSITE" id="PS51219">
    <property type="entry name" value="DPCK"/>
    <property type="match status" value="1"/>
</dbReference>
<organism evidence="8 9">
    <name type="scientific">Nannocystis exedens</name>
    <dbReference type="NCBI Taxonomy" id="54"/>
    <lineage>
        <taxon>Bacteria</taxon>
        <taxon>Pseudomonadati</taxon>
        <taxon>Myxococcota</taxon>
        <taxon>Polyangia</taxon>
        <taxon>Nannocystales</taxon>
        <taxon>Nannocystaceae</taxon>
        <taxon>Nannocystis</taxon>
    </lineage>
</organism>
<dbReference type="PANTHER" id="PTHR10695:SF46">
    <property type="entry name" value="BIFUNCTIONAL COENZYME A SYNTHASE-RELATED"/>
    <property type="match status" value="1"/>
</dbReference>
<evidence type="ECO:0000256" key="1">
    <source>
        <dbReference type="ARBA" id="ARBA00009018"/>
    </source>
</evidence>
<gene>
    <name evidence="5" type="primary">coaE</name>
    <name evidence="8" type="ORF">SAMN02745121_00086</name>
</gene>
<dbReference type="UniPathway" id="UPA00241">
    <property type="reaction ID" value="UER00356"/>
</dbReference>
<keyword evidence="4 5" id="KW-0173">Coenzyme A biosynthesis</keyword>
<feature type="region of interest" description="Disordered" evidence="7">
    <location>
        <begin position="200"/>
        <end position="240"/>
    </location>
</feature>
<keyword evidence="5" id="KW-0808">Transferase</keyword>
<dbReference type="GO" id="GO:0005524">
    <property type="term" value="F:ATP binding"/>
    <property type="evidence" value="ECO:0007669"/>
    <property type="project" value="UniProtKB-UniRule"/>
</dbReference>
<evidence type="ECO:0000256" key="5">
    <source>
        <dbReference type="HAMAP-Rule" id="MF_00376"/>
    </source>
</evidence>
<dbReference type="InterPro" id="IPR027417">
    <property type="entry name" value="P-loop_NTPase"/>
</dbReference>
<name>A0A1I1SUQ6_9BACT</name>
<feature type="binding site" evidence="5">
    <location>
        <begin position="11"/>
        <end position="16"/>
    </location>
    <ligand>
        <name>ATP</name>
        <dbReference type="ChEBI" id="CHEBI:30616"/>
    </ligand>
</feature>
<keyword evidence="9" id="KW-1185">Reference proteome</keyword>
<evidence type="ECO:0000256" key="4">
    <source>
        <dbReference type="ARBA" id="ARBA00022993"/>
    </source>
</evidence>
<dbReference type="Gene3D" id="3.40.50.300">
    <property type="entry name" value="P-loop containing nucleotide triphosphate hydrolases"/>
    <property type="match status" value="1"/>
</dbReference>
<dbReference type="GO" id="GO:0004140">
    <property type="term" value="F:dephospho-CoA kinase activity"/>
    <property type="evidence" value="ECO:0007669"/>
    <property type="project" value="UniProtKB-UniRule"/>
</dbReference>
<dbReference type="EC" id="2.7.1.24" evidence="5 6"/>
<keyword evidence="5 8" id="KW-0418">Kinase</keyword>
<dbReference type="PANTHER" id="PTHR10695">
    <property type="entry name" value="DEPHOSPHO-COA KINASE-RELATED"/>
    <property type="match status" value="1"/>
</dbReference>
<comment type="pathway">
    <text evidence="5">Cofactor biosynthesis; coenzyme A biosynthesis; CoA from (R)-pantothenate: step 5/5.</text>
</comment>
<evidence type="ECO:0000256" key="7">
    <source>
        <dbReference type="SAM" id="MobiDB-lite"/>
    </source>
</evidence>